<dbReference type="CDD" id="cd05830">
    <property type="entry name" value="Sortase_E"/>
    <property type="match status" value="1"/>
</dbReference>
<organism evidence="4 5">
    <name type="scientific">Nesterenkonia xinjiangensis</name>
    <dbReference type="NCBI Taxonomy" id="225327"/>
    <lineage>
        <taxon>Bacteria</taxon>
        <taxon>Bacillati</taxon>
        <taxon>Actinomycetota</taxon>
        <taxon>Actinomycetes</taxon>
        <taxon>Micrococcales</taxon>
        <taxon>Micrococcaceae</taxon>
        <taxon>Nesterenkonia</taxon>
    </lineage>
</organism>
<keyword evidence="3" id="KW-1133">Transmembrane helix</keyword>
<protein>
    <submittedName>
        <fullName evidence="4">Sortase A</fullName>
        <ecNumber evidence="4">3.4.22.70</ecNumber>
    </submittedName>
</protein>
<dbReference type="NCBIfam" id="NF033747">
    <property type="entry name" value="class_E_sortase"/>
    <property type="match status" value="1"/>
</dbReference>
<evidence type="ECO:0000256" key="1">
    <source>
        <dbReference type="ARBA" id="ARBA00022801"/>
    </source>
</evidence>
<reference evidence="4 5" key="1">
    <citation type="submission" date="2020-07" db="EMBL/GenBank/DDBJ databases">
        <title>Sequencing the genomes of 1000 actinobacteria strains.</title>
        <authorList>
            <person name="Klenk H.-P."/>
        </authorList>
    </citation>
    <scope>NUCLEOTIDE SEQUENCE [LARGE SCALE GENOMIC DNA]</scope>
    <source>
        <strain evidence="4 5">DSM 15475</strain>
    </source>
</reference>
<gene>
    <name evidence="4" type="ORF">HNR09_001446</name>
</gene>
<proteinExistence type="predicted"/>
<keyword evidence="1 4" id="KW-0378">Hydrolase</keyword>
<dbReference type="SUPFAM" id="SSF63817">
    <property type="entry name" value="Sortase"/>
    <property type="match status" value="1"/>
</dbReference>
<keyword evidence="5" id="KW-1185">Reference proteome</keyword>
<dbReference type="RefSeq" id="WP_179541433.1">
    <property type="nucleotide sequence ID" value="NZ_BAAALL010000002.1"/>
</dbReference>
<feature type="active site" description="Acyl-thioester intermediate" evidence="2">
    <location>
        <position position="235"/>
    </location>
</feature>
<dbReference type="InterPro" id="IPR005754">
    <property type="entry name" value="Sortase"/>
</dbReference>
<keyword evidence="3" id="KW-0812">Transmembrane</keyword>
<dbReference type="InterPro" id="IPR053465">
    <property type="entry name" value="Sortase_Class_E"/>
</dbReference>
<dbReference type="InterPro" id="IPR023365">
    <property type="entry name" value="Sortase_dom-sf"/>
</dbReference>
<dbReference type="EMBL" id="JACCFY010000001">
    <property type="protein sequence ID" value="NYJ78035.1"/>
    <property type="molecule type" value="Genomic_DNA"/>
</dbReference>
<feature type="transmembrane region" description="Helical" evidence="3">
    <location>
        <begin position="31"/>
        <end position="55"/>
    </location>
</feature>
<dbReference type="InterPro" id="IPR042003">
    <property type="entry name" value="Sortase_E"/>
</dbReference>
<dbReference type="GO" id="GO:0016787">
    <property type="term" value="F:hydrolase activity"/>
    <property type="evidence" value="ECO:0007669"/>
    <property type="project" value="UniProtKB-KW"/>
</dbReference>
<dbReference type="Gene3D" id="2.40.260.10">
    <property type="entry name" value="Sortase"/>
    <property type="match status" value="1"/>
</dbReference>
<evidence type="ECO:0000313" key="5">
    <source>
        <dbReference type="Proteomes" id="UP000535437"/>
    </source>
</evidence>
<evidence type="ECO:0000313" key="4">
    <source>
        <dbReference type="EMBL" id="NYJ78035.1"/>
    </source>
</evidence>
<evidence type="ECO:0000256" key="3">
    <source>
        <dbReference type="SAM" id="Phobius"/>
    </source>
</evidence>
<comment type="caution">
    <text evidence="4">The sequence shown here is derived from an EMBL/GenBank/DDBJ whole genome shotgun (WGS) entry which is preliminary data.</text>
</comment>
<dbReference type="Proteomes" id="UP000535437">
    <property type="component" value="Unassembled WGS sequence"/>
</dbReference>
<sequence>MPAERSPAIRPRHARRRRAALPVRRSAGSRILGGIGELLITLGVLGILFLVWELWWTGLEADRERDESSQELFSSIEALEGAGQGDDEGGSGVELEDLVVPSPDNTAEFADQGQVMAMVYAPRMGSDWGAPVVPGVGPESLNRAGLGHYSSTQLPGEPGNFALAGHRQTYGNILWNQDKFAVGDLVYVQSPDGWYIYSVTETYIVAPHQSEVLAPVPGALDEEPGDTSILTLTTCHPPYTTLERMITHAELVDYAPLSDGPPTAIADTVERRMQAEGPFGDLSSQEGR</sequence>
<evidence type="ECO:0000256" key="2">
    <source>
        <dbReference type="PIRSR" id="PIRSR605754-1"/>
    </source>
</evidence>
<dbReference type="NCBIfam" id="TIGR01076">
    <property type="entry name" value="sortase_fam"/>
    <property type="match status" value="1"/>
</dbReference>
<accession>A0A7Z0KA87</accession>
<keyword evidence="3" id="KW-0472">Membrane</keyword>
<dbReference type="Pfam" id="PF04203">
    <property type="entry name" value="Sortase"/>
    <property type="match status" value="1"/>
</dbReference>
<dbReference type="AlphaFoldDB" id="A0A7Z0KA87"/>
<dbReference type="EC" id="3.4.22.70" evidence="4"/>
<name>A0A7Z0KA87_9MICC</name>
<feature type="active site" description="Proton donor/acceptor" evidence="2">
    <location>
        <position position="166"/>
    </location>
</feature>